<protein>
    <recommendedName>
        <fullName evidence="5 7">Arsenate reductase</fullName>
        <ecNumber evidence="4 7">1.20.4.1</ecNumber>
    </recommendedName>
</protein>
<evidence type="ECO:0000313" key="8">
    <source>
        <dbReference type="EMBL" id="MBI1682970.1"/>
    </source>
</evidence>
<evidence type="ECO:0000256" key="5">
    <source>
        <dbReference type="ARBA" id="ARBA00039879"/>
    </source>
</evidence>
<comment type="catalytic activity">
    <reaction evidence="7">
        <text>[glutaredoxin]-dithiol + arsenate + glutathione + H(+) = glutathionyl-S-S-[glutaredoxin] + arsenite + H2O</text>
        <dbReference type="Rhea" id="RHEA:22016"/>
        <dbReference type="Rhea" id="RHEA-COMP:10729"/>
        <dbReference type="Rhea" id="RHEA-COMP:17668"/>
        <dbReference type="ChEBI" id="CHEBI:15377"/>
        <dbReference type="ChEBI" id="CHEBI:15378"/>
        <dbReference type="ChEBI" id="CHEBI:29242"/>
        <dbReference type="ChEBI" id="CHEBI:29950"/>
        <dbReference type="ChEBI" id="CHEBI:48597"/>
        <dbReference type="ChEBI" id="CHEBI:57925"/>
        <dbReference type="ChEBI" id="CHEBI:146199"/>
        <dbReference type="EC" id="1.20.4.1"/>
    </reaction>
</comment>
<dbReference type="InterPro" id="IPR006659">
    <property type="entry name" value="Arsenate_reductase"/>
</dbReference>
<organism evidence="8 9">
    <name type="scientific">Caulobacter hibisci</name>
    <dbReference type="NCBI Taxonomy" id="2035993"/>
    <lineage>
        <taxon>Bacteria</taxon>
        <taxon>Pseudomonadati</taxon>
        <taxon>Pseudomonadota</taxon>
        <taxon>Alphaproteobacteria</taxon>
        <taxon>Caulobacterales</taxon>
        <taxon>Caulobacteraceae</taxon>
        <taxon>Caulobacter</taxon>
    </lineage>
</organism>
<comment type="similarity">
    <text evidence="1 6 7">Belongs to the ArsC family.</text>
</comment>
<dbReference type="CDD" id="cd03034">
    <property type="entry name" value="ArsC_ArsC"/>
    <property type="match status" value="1"/>
</dbReference>
<name>A0ABS0STI2_9CAUL</name>
<dbReference type="NCBIfam" id="TIGR00014">
    <property type="entry name" value="arsC"/>
    <property type="match status" value="1"/>
</dbReference>
<evidence type="ECO:0000256" key="3">
    <source>
        <dbReference type="ARBA" id="ARBA00023002"/>
    </source>
</evidence>
<sequence length="127" mass="13489">MTDFPVTIFHNPKCGASRNTLAIIEAAGYAPTIVDYLKAGWSLDQLKDLAARTGVGVRGLLRTKGALAEELGLTDPAASDETILAAMVEHPILVERPIVVTPKGAVLARPKEKVLEVLDRHPPADAA</sequence>
<dbReference type="Gene3D" id="3.40.30.10">
    <property type="entry name" value="Glutaredoxin"/>
    <property type="match status" value="1"/>
</dbReference>
<dbReference type="RefSeq" id="WP_198574911.1">
    <property type="nucleotide sequence ID" value="NZ_JADWOX010000002.1"/>
</dbReference>
<evidence type="ECO:0000313" key="9">
    <source>
        <dbReference type="Proteomes" id="UP000639859"/>
    </source>
</evidence>
<reference evidence="8 9" key="1">
    <citation type="submission" date="2020-11" db="EMBL/GenBank/DDBJ databases">
        <title>genome sequence of strain KACC 18849.</title>
        <authorList>
            <person name="Gao J."/>
            <person name="Zhang X."/>
        </authorList>
    </citation>
    <scope>NUCLEOTIDE SEQUENCE [LARGE SCALE GENOMIC DNA]</scope>
    <source>
        <strain evidence="8 9">KACC 18849</strain>
    </source>
</reference>
<dbReference type="Pfam" id="PF03960">
    <property type="entry name" value="ArsC"/>
    <property type="match status" value="1"/>
</dbReference>
<accession>A0ABS0STI2</accession>
<evidence type="ECO:0000256" key="4">
    <source>
        <dbReference type="ARBA" id="ARBA00038969"/>
    </source>
</evidence>
<comment type="caution">
    <text evidence="8">The sequence shown here is derived from an EMBL/GenBank/DDBJ whole genome shotgun (WGS) entry which is preliminary data.</text>
</comment>
<dbReference type="GO" id="GO:0008794">
    <property type="term" value="F:arsenate reductase (glutaredoxin) activity"/>
    <property type="evidence" value="ECO:0007669"/>
    <property type="project" value="UniProtKB-EC"/>
</dbReference>
<dbReference type="InterPro" id="IPR036249">
    <property type="entry name" value="Thioredoxin-like_sf"/>
</dbReference>
<dbReference type="PANTHER" id="PTHR30041">
    <property type="entry name" value="ARSENATE REDUCTASE"/>
    <property type="match status" value="1"/>
</dbReference>
<dbReference type="Proteomes" id="UP000639859">
    <property type="component" value="Unassembled WGS sequence"/>
</dbReference>
<evidence type="ECO:0000256" key="2">
    <source>
        <dbReference type="ARBA" id="ARBA00022849"/>
    </source>
</evidence>
<gene>
    <name evidence="8" type="primary">arsC</name>
    <name evidence="8" type="ORF">I4Q42_04745</name>
</gene>
<proteinExistence type="inferred from homology"/>
<evidence type="ECO:0000256" key="1">
    <source>
        <dbReference type="ARBA" id="ARBA00007198"/>
    </source>
</evidence>
<keyword evidence="9" id="KW-1185">Reference proteome</keyword>
<dbReference type="InterPro" id="IPR006660">
    <property type="entry name" value="Arsenate_reductase-like"/>
</dbReference>
<keyword evidence="3 7" id="KW-0560">Oxidoreductase</keyword>
<evidence type="ECO:0000256" key="7">
    <source>
        <dbReference type="RuleBase" id="RU362029"/>
    </source>
</evidence>
<keyword evidence="2" id="KW-0059">Arsenical resistance</keyword>
<dbReference type="EMBL" id="JADWOX010000002">
    <property type="protein sequence ID" value="MBI1682970.1"/>
    <property type="molecule type" value="Genomic_DNA"/>
</dbReference>
<dbReference type="PROSITE" id="PS51353">
    <property type="entry name" value="ARSC"/>
    <property type="match status" value="1"/>
</dbReference>
<dbReference type="SUPFAM" id="SSF52833">
    <property type="entry name" value="Thioredoxin-like"/>
    <property type="match status" value="1"/>
</dbReference>
<dbReference type="PANTHER" id="PTHR30041:SF5">
    <property type="entry name" value="ARSENATE REDUCTASE-RELATED"/>
    <property type="match status" value="1"/>
</dbReference>
<evidence type="ECO:0000256" key="6">
    <source>
        <dbReference type="PROSITE-ProRule" id="PRU01282"/>
    </source>
</evidence>
<dbReference type="EC" id="1.20.4.1" evidence="4 7"/>